<dbReference type="AlphaFoldDB" id="A0A068S285"/>
<dbReference type="OrthoDB" id="2286764at2759"/>
<feature type="compositionally biased region" description="Polar residues" evidence="2">
    <location>
        <begin position="443"/>
        <end position="453"/>
    </location>
</feature>
<dbReference type="GO" id="GO:0008270">
    <property type="term" value="F:zinc ion binding"/>
    <property type="evidence" value="ECO:0007669"/>
    <property type="project" value="UniProtKB-KW"/>
</dbReference>
<organism evidence="4 5">
    <name type="scientific">Lichtheimia corymbifera JMRC:FSU:9682</name>
    <dbReference type="NCBI Taxonomy" id="1263082"/>
    <lineage>
        <taxon>Eukaryota</taxon>
        <taxon>Fungi</taxon>
        <taxon>Fungi incertae sedis</taxon>
        <taxon>Mucoromycota</taxon>
        <taxon>Mucoromycotina</taxon>
        <taxon>Mucoromycetes</taxon>
        <taxon>Mucorales</taxon>
        <taxon>Lichtheimiaceae</taxon>
        <taxon>Lichtheimia</taxon>
    </lineage>
</organism>
<dbReference type="SUPFAM" id="SSF57756">
    <property type="entry name" value="Retrovirus zinc finger-like domains"/>
    <property type="match status" value="1"/>
</dbReference>
<evidence type="ECO:0000313" key="4">
    <source>
        <dbReference type="EMBL" id="CDH55957.1"/>
    </source>
</evidence>
<proteinExistence type="predicted"/>
<reference evidence="4" key="1">
    <citation type="submission" date="2013-08" db="EMBL/GenBank/DDBJ databases">
        <title>Gene expansion shapes genome architecture in the human pathogen Lichtheimia corymbifera: an evolutionary genomics analysis in the ancient terrestrial Mucorales (Mucoromycotina).</title>
        <authorList>
            <person name="Schwartze V.U."/>
            <person name="Winter S."/>
            <person name="Shelest E."/>
            <person name="Marcet-Houben M."/>
            <person name="Horn F."/>
            <person name="Wehner S."/>
            <person name="Hoffmann K."/>
            <person name="Riege K."/>
            <person name="Sammeth M."/>
            <person name="Nowrousian M."/>
            <person name="Valiante V."/>
            <person name="Linde J."/>
            <person name="Jacobsen I.D."/>
            <person name="Marz M."/>
            <person name="Brakhage A.A."/>
            <person name="Gabaldon T."/>
            <person name="Bocker S."/>
            <person name="Voigt K."/>
        </authorList>
    </citation>
    <scope>NUCLEOTIDE SEQUENCE [LARGE SCALE GENOMIC DNA]</scope>
    <source>
        <strain evidence="4">FSU 9682</strain>
    </source>
</reference>
<dbReference type="SMART" id="SM00343">
    <property type="entry name" value="ZnF_C2HC"/>
    <property type="match status" value="2"/>
</dbReference>
<evidence type="ECO:0000313" key="5">
    <source>
        <dbReference type="Proteomes" id="UP000027586"/>
    </source>
</evidence>
<keyword evidence="1" id="KW-0863">Zinc-finger</keyword>
<keyword evidence="1" id="KW-0862">Zinc</keyword>
<evidence type="ECO:0000256" key="1">
    <source>
        <dbReference type="PROSITE-ProRule" id="PRU00047"/>
    </source>
</evidence>
<dbReference type="InterPro" id="IPR036875">
    <property type="entry name" value="Znf_CCHC_sf"/>
</dbReference>
<dbReference type="VEuPathDB" id="FungiDB:LCOR_07050.1"/>
<accession>A0A068S285</accession>
<dbReference type="Gene3D" id="4.10.60.10">
    <property type="entry name" value="Zinc finger, CCHC-type"/>
    <property type="match status" value="1"/>
</dbReference>
<dbReference type="Proteomes" id="UP000027586">
    <property type="component" value="Unassembled WGS sequence"/>
</dbReference>
<feature type="compositionally biased region" description="Basic and acidic residues" evidence="2">
    <location>
        <begin position="413"/>
        <end position="431"/>
    </location>
</feature>
<keyword evidence="1" id="KW-0479">Metal-binding</keyword>
<dbReference type="GO" id="GO:0003676">
    <property type="term" value="F:nucleic acid binding"/>
    <property type="evidence" value="ECO:0007669"/>
    <property type="project" value="InterPro"/>
</dbReference>
<comment type="caution">
    <text evidence="4">The sequence shown here is derived from an EMBL/GenBank/DDBJ whole genome shotgun (WGS) entry which is preliminary data.</text>
</comment>
<feature type="domain" description="CCHC-type" evidence="3">
    <location>
        <begin position="295"/>
        <end position="309"/>
    </location>
</feature>
<dbReference type="PROSITE" id="PS50158">
    <property type="entry name" value="ZF_CCHC"/>
    <property type="match status" value="1"/>
</dbReference>
<sequence length="474" mass="53201">MSCVAQSPPASSALSVSTYLTMRVFPLNFTFSDSDQSHFTQLHTNTLSMATGQLTPGRRSWANVVRNKSITLFEEHGYEEARRARQAETILTRALNPNAVIFDFGTNLPSKSIAYQTIKQLGTVLGARTISRSRNPRSLLIETRFDDDNARDKALTDGVTYDGITYRATRALSADAEITKVNFSHLPFLSQDVIEQVLRNAMGAYGRVCQIRLYVEPESETFEGEATVILDTSTPSGAIMSDDKPFYRPLTRLIPIEAWDDVFPASWKNAPPLCRYCNTEGHRKMECPKLQELTCFHCHQKGHFRRHCPVVQRERQAAIVDSLTDSQLLDTYPTTASAVADDHDSEMTTSAHSSIIDDIGSNPTNDPHTDTVSQPDVEDQHMTNTNLAQDFSTPTTGNPDTRMIIDNTPQQDNDYRMTDNNDRTIAHDQHQHTPAPKKPKFDTASSTRVTRNMSQQRLQSQQSARESPDPQHHQ</sequence>
<feature type="region of interest" description="Disordered" evidence="2">
    <location>
        <begin position="337"/>
        <end position="474"/>
    </location>
</feature>
<dbReference type="EMBL" id="CBTN010000034">
    <property type="protein sequence ID" value="CDH55957.1"/>
    <property type="molecule type" value="Genomic_DNA"/>
</dbReference>
<feature type="compositionally biased region" description="Polar residues" evidence="2">
    <location>
        <begin position="361"/>
        <end position="374"/>
    </location>
</feature>
<protein>
    <recommendedName>
        <fullName evidence="3">CCHC-type domain-containing protein</fullName>
    </recommendedName>
</protein>
<keyword evidence="5" id="KW-1185">Reference proteome</keyword>
<evidence type="ECO:0000256" key="2">
    <source>
        <dbReference type="SAM" id="MobiDB-lite"/>
    </source>
</evidence>
<feature type="compositionally biased region" description="Polar residues" evidence="2">
    <location>
        <begin position="382"/>
        <end position="399"/>
    </location>
</feature>
<gene>
    <name evidence="4" type="ORF">LCOR_07050.1</name>
</gene>
<name>A0A068S285_9FUNG</name>
<evidence type="ECO:0000259" key="3">
    <source>
        <dbReference type="PROSITE" id="PS50158"/>
    </source>
</evidence>
<dbReference type="InterPro" id="IPR001878">
    <property type="entry name" value="Znf_CCHC"/>
</dbReference>
<feature type="compositionally biased region" description="Low complexity" evidence="2">
    <location>
        <begin position="454"/>
        <end position="463"/>
    </location>
</feature>